<dbReference type="GO" id="GO:0000270">
    <property type="term" value="P:peptidoglycan metabolic process"/>
    <property type="evidence" value="ECO:0007669"/>
    <property type="project" value="TreeGrafter"/>
</dbReference>
<dbReference type="KEGG" id="vbl:L21SP4_00447"/>
<dbReference type="EMBL" id="CP010904">
    <property type="protein sequence ID" value="AKJ63727.1"/>
    <property type="molecule type" value="Genomic_DNA"/>
</dbReference>
<dbReference type="InterPro" id="IPR014729">
    <property type="entry name" value="Rossmann-like_a/b/a_fold"/>
</dbReference>
<dbReference type="InterPro" id="IPR051599">
    <property type="entry name" value="Cell_Envelope_Assoc"/>
</dbReference>
<dbReference type="InterPro" id="IPR003848">
    <property type="entry name" value="DUF218"/>
</dbReference>
<dbReference type="Pfam" id="PF02698">
    <property type="entry name" value="DUF218"/>
    <property type="match status" value="1"/>
</dbReference>
<sequence length="260" mass="27659">MYVLKKAVSPFLDPLALGLLVLLAGLIGGWKTVRRGARIAAWTGWLMLAAAGTDPGAAFLLKPLEQAYPVFEPGRAGVSYVVVLGAGQSFYKNHPPTSVIHPEGVVRLTEGVRLCRELTDATLVLCGGETGPGPAEAEMMKRLAIDLGADPGRILLESESLDTDDQARRLAPMLGGERFALVTSARHLPRAVMLCRAQGLRPVPAPTAHITAGGGGLRWHGWVPSSGALQSSAAALHEYIGLAWETLCAQRLRRTPPRNP</sequence>
<dbReference type="PANTHER" id="PTHR30336:SF4">
    <property type="entry name" value="ENVELOPE BIOGENESIS FACTOR ELYC"/>
    <property type="match status" value="1"/>
</dbReference>
<dbReference type="STRING" id="1307763.L21SP4_00447"/>
<dbReference type="CDD" id="cd06259">
    <property type="entry name" value="YdcF-like"/>
    <property type="match status" value="1"/>
</dbReference>
<accession>A0A0G3EE84</accession>
<proteinExistence type="predicted"/>
<dbReference type="GO" id="GO:0005886">
    <property type="term" value="C:plasma membrane"/>
    <property type="evidence" value="ECO:0007669"/>
    <property type="project" value="TreeGrafter"/>
</dbReference>
<dbReference type="Proteomes" id="UP000035268">
    <property type="component" value="Chromosome"/>
</dbReference>
<keyword evidence="1" id="KW-0812">Transmembrane</keyword>
<organism evidence="3 4">
    <name type="scientific">Kiritimatiella glycovorans</name>
    <dbReference type="NCBI Taxonomy" id="1307763"/>
    <lineage>
        <taxon>Bacteria</taxon>
        <taxon>Pseudomonadati</taxon>
        <taxon>Kiritimatiellota</taxon>
        <taxon>Kiritimatiellia</taxon>
        <taxon>Kiritimatiellales</taxon>
        <taxon>Kiritimatiellaceae</taxon>
        <taxon>Kiritimatiella</taxon>
    </lineage>
</organism>
<dbReference type="GO" id="GO:0043164">
    <property type="term" value="P:Gram-negative-bacterium-type cell wall biogenesis"/>
    <property type="evidence" value="ECO:0007669"/>
    <property type="project" value="TreeGrafter"/>
</dbReference>
<evidence type="ECO:0000313" key="3">
    <source>
        <dbReference type="EMBL" id="AKJ63727.1"/>
    </source>
</evidence>
<keyword evidence="4" id="KW-1185">Reference proteome</keyword>
<protein>
    <recommendedName>
        <fullName evidence="2">DUF218 domain-containing protein</fullName>
    </recommendedName>
</protein>
<evidence type="ECO:0000256" key="1">
    <source>
        <dbReference type="SAM" id="Phobius"/>
    </source>
</evidence>
<evidence type="ECO:0000259" key="2">
    <source>
        <dbReference type="Pfam" id="PF02698"/>
    </source>
</evidence>
<feature type="transmembrane region" description="Helical" evidence="1">
    <location>
        <begin position="12"/>
        <end position="30"/>
    </location>
</feature>
<dbReference type="PANTHER" id="PTHR30336">
    <property type="entry name" value="INNER MEMBRANE PROTEIN, PROBABLE PERMEASE"/>
    <property type="match status" value="1"/>
</dbReference>
<dbReference type="RefSeq" id="WP_052881133.1">
    <property type="nucleotide sequence ID" value="NZ_CP010904.1"/>
</dbReference>
<gene>
    <name evidence="3" type="ORF">L21SP4_00447</name>
</gene>
<keyword evidence="1" id="KW-0472">Membrane</keyword>
<feature type="domain" description="DUF218" evidence="2">
    <location>
        <begin position="80"/>
        <end position="241"/>
    </location>
</feature>
<reference evidence="4" key="1">
    <citation type="submission" date="2015-02" db="EMBL/GenBank/DDBJ databases">
        <title>Description and complete genome sequence of the first cultured representative of the subdivision 5 of the Verrucomicrobia phylum.</title>
        <authorList>
            <person name="Spring S."/>
            <person name="Bunk B."/>
            <person name="Sproer C."/>
            <person name="Klenk H.-P."/>
        </authorList>
    </citation>
    <scope>NUCLEOTIDE SEQUENCE [LARGE SCALE GENOMIC DNA]</scope>
    <source>
        <strain evidence="4">L21-Fru-AB</strain>
    </source>
</reference>
<keyword evidence="1" id="KW-1133">Transmembrane helix</keyword>
<reference evidence="3 4" key="2">
    <citation type="journal article" date="2016" name="ISME J.">
        <title>Characterization of the first cultured representative of Verrucomicrobia subdivision 5 indicates the proposal of a novel phylum.</title>
        <authorList>
            <person name="Spring S."/>
            <person name="Bunk B."/>
            <person name="Sproer C."/>
            <person name="Schumann P."/>
            <person name="Rohde M."/>
            <person name="Tindall B.J."/>
            <person name="Klenk H.P."/>
        </authorList>
    </citation>
    <scope>NUCLEOTIDE SEQUENCE [LARGE SCALE GENOMIC DNA]</scope>
    <source>
        <strain evidence="3 4">L21-Fru-AB</strain>
    </source>
</reference>
<dbReference type="AlphaFoldDB" id="A0A0G3EE84"/>
<dbReference type="OrthoDB" id="9782395at2"/>
<dbReference type="Gene3D" id="3.40.50.620">
    <property type="entry name" value="HUPs"/>
    <property type="match status" value="1"/>
</dbReference>
<evidence type="ECO:0000313" key="4">
    <source>
        <dbReference type="Proteomes" id="UP000035268"/>
    </source>
</evidence>
<name>A0A0G3EE84_9BACT</name>